<evidence type="ECO:0000256" key="2">
    <source>
        <dbReference type="ARBA" id="ARBA00023054"/>
    </source>
</evidence>
<evidence type="ECO:0000259" key="4">
    <source>
        <dbReference type="Pfam" id="PF25881"/>
    </source>
</evidence>
<dbReference type="SUPFAM" id="SSF111369">
    <property type="entry name" value="HlyD-like secretion proteins"/>
    <property type="match status" value="2"/>
</dbReference>
<dbReference type="AlphaFoldDB" id="A0A256FNI8"/>
<sequence length="329" mass="35015">MKKILIPLLLIAIIAAGWFWWSQRNAGEAGELALHGNVDIRQVSLAFDGSGRVAELRAEEGDSVKAGQVIGLLDTSTLELQARQAEAQVDVQKQALLKLRNGSRPEEITQAKAQLASAEASAALAEQSLSRVTRLRSSGTSSVQAVDQAQSEAAAAQAQVEQLRAALQLAEVGARAEDIASAEAQLAASEANLALLRHQINQGQLKAPVDAVVRSRLREPGDMVTSSSAIFALALTEPKWIRVYVSEPDLGKIRPGMAAQIVTDSHPDQPIVGKVGYISSVAEFTPKSVQTEELRTSLVYEVRVVVEDAGDVLRLGQPVTVHLSAGTAQ</sequence>
<feature type="domain" description="YbhG-like alpha-helical hairpin" evidence="4">
    <location>
        <begin position="73"/>
        <end position="201"/>
    </location>
</feature>
<protein>
    <submittedName>
        <fullName evidence="6">Efflux transporter, RND family, MFP subunit</fullName>
    </submittedName>
</protein>
<evidence type="ECO:0000256" key="1">
    <source>
        <dbReference type="ARBA" id="ARBA00004196"/>
    </source>
</evidence>
<dbReference type="InterPro" id="IPR058636">
    <property type="entry name" value="Beta-barrel_YknX"/>
</dbReference>
<feature type="domain" description="YknX-like beta-barrel" evidence="5">
    <location>
        <begin position="244"/>
        <end position="321"/>
    </location>
</feature>
<name>A0A256FNI8_9HYPH</name>
<dbReference type="EMBL" id="NNRL01000151">
    <property type="protein sequence ID" value="OYR16296.1"/>
    <property type="molecule type" value="Genomic_DNA"/>
</dbReference>
<dbReference type="Gene3D" id="2.40.30.170">
    <property type="match status" value="1"/>
</dbReference>
<evidence type="ECO:0000313" key="7">
    <source>
        <dbReference type="Proteomes" id="UP000216478"/>
    </source>
</evidence>
<accession>A0A256FNI8</accession>
<dbReference type="Proteomes" id="UP000216478">
    <property type="component" value="Unassembled WGS sequence"/>
</dbReference>
<dbReference type="Pfam" id="PF25990">
    <property type="entry name" value="Beta-barrel_YknX"/>
    <property type="match status" value="1"/>
</dbReference>
<evidence type="ECO:0000259" key="5">
    <source>
        <dbReference type="Pfam" id="PF25990"/>
    </source>
</evidence>
<dbReference type="InterPro" id="IPR050465">
    <property type="entry name" value="UPF0194_transport"/>
</dbReference>
<comment type="caution">
    <text evidence="6">The sequence shown here is derived from an EMBL/GenBank/DDBJ whole genome shotgun (WGS) entry which is preliminary data.</text>
</comment>
<reference evidence="6 7" key="1">
    <citation type="submission" date="2017-07" db="EMBL/GenBank/DDBJ databases">
        <title>Phylogenetic study on the rhizospheric bacterium Ochrobactrum sp. A44.</title>
        <authorList>
            <person name="Krzyzanowska D.M."/>
            <person name="Ossowicki A."/>
            <person name="Rajewska M."/>
            <person name="Maciag T."/>
            <person name="Kaczynski Z."/>
            <person name="Czerwicka M."/>
            <person name="Jafra S."/>
        </authorList>
    </citation>
    <scope>NUCLEOTIDE SEQUENCE [LARGE SCALE GENOMIC DNA]</scope>
    <source>
        <strain evidence="6 7">OgA9a</strain>
    </source>
</reference>
<dbReference type="RefSeq" id="WP_094539328.1">
    <property type="nucleotide sequence ID" value="NZ_JBHEER010000007.1"/>
</dbReference>
<dbReference type="GO" id="GO:0030313">
    <property type="term" value="C:cell envelope"/>
    <property type="evidence" value="ECO:0007669"/>
    <property type="project" value="UniProtKB-SubCell"/>
</dbReference>
<evidence type="ECO:0000256" key="3">
    <source>
        <dbReference type="SAM" id="Coils"/>
    </source>
</evidence>
<dbReference type="InterPro" id="IPR059052">
    <property type="entry name" value="HH_YbhG-like"/>
</dbReference>
<organism evidence="6 7">
    <name type="scientific">Brucella grignonensis</name>
    <dbReference type="NCBI Taxonomy" id="94627"/>
    <lineage>
        <taxon>Bacteria</taxon>
        <taxon>Pseudomonadati</taxon>
        <taxon>Pseudomonadota</taxon>
        <taxon>Alphaproteobacteria</taxon>
        <taxon>Hyphomicrobiales</taxon>
        <taxon>Brucellaceae</taxon>
        <taxon>Brucella/Ochrobactrum group</taxon>
        <taxon>Brucella</taxon>
    </lineage>
</organism>
<dbReference type="Gene3D" id="2.40.50.100">
    <property type="match status" value="1"/>
</dbReference>
<comment type="subcellular location">
    <subcellularLocation>
        <location evidence="1">Cell envelope</location>
    </subcellularLocation>
</comment>
<gene>
    <name evidence="6" type="ORF">CEV33_4305</name>
</gene>
<feature type="coiled-coil region" evidence="3">
    <location>
        <begin position="108"/>
        <end position="199"/>
    </location>
</feature>
<evidence type="ECO:0000313" key="6">
    <source>
        <dbReference type="EMBL" id="OYR16296.1"/>
    </source>
</evidence>
<dbReference type="OrthoDB" id="9813967at2"/>
<dbReference type="PANTHER" id="PTHR32347">
    <property type="entry name" value="EFFLUX SYSTEM COMPONENT YKNX-RELATED"/>
    <property type="match status" value="1"/>
</dbReference>
<dbReference type="Gene3D" id="1.10.287.470">
    <property type="entry name" value="Helix hairpin bin"/>
    <property type="match status" value="1"/>
</dbReference>
<keyword evidence="2 3" id="KW-0175">Coiled coil</keyword>
<dbReference type="PANTHER" id="PTHR32347:SF29">
    <property type="entry name" value="UPF0194 MEMBRANE PROTEIN YBHG"/>
    <property type="match status" value="1"/>
</dbReference>
<proteinExistence type="predicted"/>
<keyword evidence="7" id="KW-1185">Reference proteome</keyword>
<dbReference type="Pfam" id="PF25881">
    <property type="entry name" value="HH_YBHG"/>
    <property type="match status" value="1"/>
</dbReference>